<dbReference type="InterPro" id="IPR029063">
    <property type="entry name" value="SAM-dependent_MTases_sf"/>
</dbReference>
<evidence type="ECO:0000259" key="1">
    <source>
        <dbReference type="Pfam" id="PF13649"/>
    </source>
</evidence>
<feature type="domain" description="Methyltransferase" evidence="1">
    <location>
        <begin position="51"/>
        <end position="144"/>
    </location>
</feature>
<dbReference type="Proteomes" id="UP000272400">
    <property type="component" value="Unassembled WGS sequence"/>
</dbReference>
<dbReference type="InterPro" id="IPR041698">
    <property type="entry name" value="Methyltransf_25"/>
</dbReference>
<dbReference type="AlphaFoldDB" id="A0A3N1D0R1"/>
<dbReference type="GO" id="GO:0032259">
    <property type="term" value="P:methylation"/>
    <property type="evidence" value="ECO:0007669"/>
    <property type="project" value="UniProtKB-KW"/>
</dbReference>
<proteinExistence type="predicted"/>
<keyword evidence="3" id="KW-1185">Reference proteome</keyword>
<dbReference type="Gene3D" id="3.40.50.150">
    <property type="entry name" value="Vaccinia Virus protein VP39"/>
    <property type="match status" value="1"/>
</dbReference>
<dbReference type="PANTHER" id="PTHR43591:SF24">
    <property type="entry name" value="2-METHOXY-6-POLYPRENYL-1,4-BENZOQUINOL METHYLASE, MITOCHONDRIAL"/>
    <property type="match status" value="1"/>
</dbReference>
<dbReference type="SUPFAM" id="SSF53335">
    <property type="entry name" value="S-adenosyl-L-methionine-dependent methyltransferases"/>
    <property type="match status" value="1"/>
</dbReference>
<evidence type="ECO:0000313" key="3">
    <source>
        <dbReference type="Proteomes" id="UP000272400"/>
    </source>
</evidence>
<sequence length="279" mass="30356">MNENSAPDGGQEARWNGPSGSAWVEARDLMDGMFRPLADLLAEGVESGDRVLDVGCGTGATTIAAARRAGPESECVGVDISAPMIAAARERAAREGSRASFVLADAQEHAFAPGSFDTIVSRFGVMFFEDPTRAFTNLRRAAADGARLRLIVWRAVEENPFMTTAERAAAPLLPDLPVRRPDEPGQFGLANPDLVHRILEDADWTDIDLQPFDEPCSFPEADLITYFTTFGPVGTLLRDHDATTRARVIESVRPAFTPYLHGTEVRFTAACHLITARKR</sequence>
<comment type="caution">
    <text evidence="2">The sequence shown here is derived from an EMBL/GenBank/DDBJ whole genome shotgun (WGS) entry which is preliminary data.</text>
</comment>
<dbReference type="Pfam" id="PF13649">
    <property type="entry name" value="Methyltransf_25"/>
    <property type="match status" value="1"/>
</dbReference>
<dbReference type="RefSeq" id="WP_211359852.1">
    <property type="nucleotide sequence ID" value="NZ_RJKE01000001.1"/>
</dbReference>
<name>A0A3N1D0R1_9ACTN</name>
<dbReference type="PANTHER" id="PTHR43591">
    <property type="entry name" value="METHYLTRANSFERASE"/>
    <property type="match status" value="1"/>
</dbReference>
<protein>
    <submittedName>
        <fullName evidence="2">Methyltransferase family protein</fullName>
    </submittedName>
</protein>
<gene>
    <name evidence="2" type="ORF">EDD29_4703</name>
</gene>
<keyword evidence="2" id="KW-0808">Transferase</keyword>
<dbReference type="EMBL" id="RJKE01000001">
    <property type="protein sequence ID" value="ROO87112.1"/>
    <property type="molecule type" value="Genomic_DNA"/>
</dbReference>
<keyword evidence="2" id="KW-0489">Methyltransferase</keyword>
<dbReference type="GO" id="GO:0008168">
    <property type="term" value="F:methyltransferase activity"/>
    <property type="evidence" value="ECO:0007669"/>
    <property type="project" value="UniProtKB-KW"/>
</dbReference>
<organism evidence="2 3">
    <name type="scientific">Actinocorallia herbida</name>
    <dbReference type="NCBI Taxonomy" id="58109"/>
    <lineage>
        <taxon>Bacteria</taxon>
        <taxon>Bacillati</taxon>
        <taxon>Actinomycetota</taxon>
        <taxon>Actinomycetes</taxon>
        <taxon>Streptosporangiales</taxon>
        <taxon>Thermomonosporaceae</taxon>
        <taxon>Actinocorallia</taxon>
    </lineage>
</organism>
<accession>A0A3N1D0R1</accession>
<evidence type="ECO:0000313" key="2">
    <source>
        <dbReference type="EMBL" id="ROO87112.1"/>
    </source>
</evidence>
<dbReference type="CDD" id="cd02440">
    <property type="entry name" value="AdoMet_MTases"/>
    <property type="match status" value="1"/>
</dbReference>
<reference evidence="2 3" key="1">
    <citation type="submission" date="2018-11" db="EMBL/GenBank/DDBJ databases">
        <title>Sequencing the genomes of 1000 actinobacteria strains.</title>
        <authorList>
            <person name="Klenk H.-P."/>
        </authorList>
    </citation>
    <scope>NUCLEOTIDE SEQUENCE [LARGE SCALE GENOMIC DNA]</scope>
    <source>
        <strain evidence="2 3">DSM 44254</strain>
    </source>
</reference>